<dbReference type="Proteomes" id="UP000828048">
    <property type="component" value="Chromosome 2"/>
</dbReference>
<keyword evidence="2" id="KW-1185">Reference proteome</keyword>
<sequence>MAVSFLISSTQAILDDLIPLAKQQVSLAWCFKGNLEKLCDRLTMIQALLCDAEKRKIRSQLMKVWLNHLDTVTSDAENLLDELKYENIRRNIEVPNGMTDKIGRHCHELK</sequence>
<evidence type="ECO:0000313" key="1">
    <source>
        <dbReference type="EMBL" id="KAH7835995.1"/>
    </source>
</evidence>
<reference evidence="1 2" key="1">
    <citation type="journal article" date="2021" name="Hortic Res">
        <title>High-quality reference genome and annotation aids understanding of berry development for evergreen blueberry (Vaccinium darrowii).</title>
        <authorList>
            <person name="Yu J."/>
            <person name="Hulse-Kemp A.M."/>
            <person name="Babiker E."/>
            <person name="Staton M."/>
        </authorList>
    </citation>
    <scope>NUCLEOTIDE SEQUENCE [LARGE SCALE GENOMIC DNA]</scope>
    <source>
        <strain evidence="2">cv. NJ 8807/NJ 8810</strain>
        <tissue evidence="1">Young leaf</tissue>
    </source>
</reference>
<protein>
    <submittedName>
        <fullName evidence="1">Uncharacterized protein</fullName>
    </submittedName>
</protein>
<name>A0ACB7X684_9ERIC</name>
<dbReference type="EMBL" id="CM037152">
    <property type="protein sequence ID" value="KAH7835995.1"/>
    <property type="molecule type" value="Genomic_DNA"/>
</dbReference>
<evidence type="ECO:0000313" key="2">
    <source>
        <dbReference type="Proteomes" id="UP000828048"/>
    </source>
</evidence>
<organism evidence="1 2">
    <name type="scientific">Vaccinium darrowii</name>
    <dbReference type="NCBI Taxonomy" id="229202"/>
    <lineage>
        <taxon>Eukaryota</taxon>
        <taxon>Viridiplantae</taxon>
        <taxon>Streptophyta</taxon>
        <taxon>Embryophyta</taxon>
        <taxon>Tracheophyta</taxon>
        <taxon>Spermatophyta</taxon>
        <taxon>Magnoliopsida</taxon>
        <taxon>eudicotyledons</taxon>
        <taxon>Gunneridae</taxon>
        <taxon>Pentapetalae</taxon>
        <taxon>asterids</taxon>
        <taxon>Ericales</taxon>
        <taxon>Ericaceae</taxon>
        <taxon>Vaccinioideae</taxon>
        <taxon>Vaccinieae</taxon>
        <taxon>Vaccinium</taxon>
    </lineage>
</organism>
<proteinExistence type="predicted"/>
<gene>
    <name evidence="1" type="ORF">Vadar_031829</name>
</gene>
<comment type="caution">
    <text evidence="1">The sequence shown here is derived from an EMBL/GenBank/DDBJ whole genome shotgun (WGS) entry which is preliminary data.</text>
</comment>
<accession>A0ACB7X684</accession>